<feature type="binding site" evidence="6">
    <location>
        <position position="78"/>
    </location>
    <ligand>
        <name>S-adenosyl-L-methionine</name>
        <dbReference type="ChEBI" id="CHEBI:59789"/>
    </ligand>
</feature>
<dbReference type="CDD" id="cd02440">
    <property type="entry name" value="AdoMet_MTases"/>
    <property type="match status" value="1"/>
</dbReference>
<evidence type="ECO:0000256" key="6">
    <source>
        <dbReference type="HAMAP-Rule" id="MF_00074"/>
    </source>
</evidence>
<dbReference type="Gene3D" id="3.40.50.150">
    <property type="entry name" value="Vaccinia Virus protein VP39"/>
    <property type="match status" value="1"/>
</dbReference>
<dbReference type="PIRSF" id="PIRSF003078">
    <property type="entry name" value="GidB"/>
    <property type="match status" value="1"/>
</dbReference>
<dbReference type="PANTHER" id="PTHR31760:SF0">
    <property type="entry name" value="S-ADENOSYL-L-METHIONINE-DEPENDENT METHYLTRANSFERASES SUPERFAMILY PROTEIN"/>
    <property type="match status" value="1"/>
</dbReference>
<dbReference type="EMBL" id="JACSNV010000012">
    <property type="protein sequence ID" value="MBM6878316.1"/>
    <property type="molecule type" value="Genomic_DNA"/>
</dbReference>
<evidence type="ECO:0000313" key="7">
    <source>
        <dbReference type="EMBL" id="MBM6878316.1"/>
    </source>
</evidence>
<organism evidence="7 8">
    <name type="scientific">Anaerotignum lactatifermentans</name>
    <dbReference type="NCBI Taxonomy" id="160404"/>
    <lineage>
        <taxon>Bacteria</taxon>
        <taxon>Bacillati</taxon>
        <taxon>Bacillota</taxon>
        <taxon>Clostridia</taxon>
        <taxon>Lachnospirales</taxon>
        <taxon>Anaerotignaceae</taxon>
        <taxon>Anaerotignum</taxon>
    </lineage>
</organism>
<keyword evidence="8" id="KW-1185">Reference proteome</keyword>
<comment type="subcellular location">
    <subcellularLocation>
        <location evidence="6">Cytoplasm</location>
    </subcellularLocation>
</comment>
<keyword evidence="4 6" id="KW-0808">Transferase</keyword>
<reference evidence="7 8" key="1">
    <citation type="journal article" date="2021" name="Sci. Rep.">
        <title>The distribution of antibiotic resistance genes in chicken gut microbiota commensals.</title>
        <authorList>
            <person name="Juricova H."/>
            <person name="Matiasovicova J."/>
            <person name="Kubasova T."/>
            <person name="Cejkova D."/>
            <person name="Rychlik I."/>
        </authorList>
    </citation>
    <scope>NUCLEOTIDE SEQUENCE [LARGE SCALE GENOMIC DNA]</scope>
    <source>
        <strain evidence="7 8">An431b</strain>
    </source>
</reference>
<feature type="binding site" evidence="6">
    <location>
        <position position="83"/>
    </location>
    <ligand>
        <name>S-adenosyl-L-methionine</name>
        <dbReference type="ChEBI" id="CHEBI:59789"/>
    </ligand>
</feature>
<keyword evidence="2 6" id="KW-0698">rRNA processing</keyword>
<comment type="caution">
    <text evidence="6">Lacks conserved residue(s) required for the propagation of feature annotation.</text>
</comment>
<sequence length="239" mass="26626">MEHKSLLMDCAKEMGVELTEEMLSQFETYFSLLIEWNEKMNLTAITEEREVVLKHFADCISVLPHLALTGKEKIIDVGTGAGFPGIPLKIACPSLEVTLLDSLQKRIGFLEEVGRQLNLEGVTYLHSRAEDGGQNPELREQFDLCVSRAVANLSVLSEYCLPFVKTGGRLAALKGPDALRELEEAQGALKKLGGTLEKVVDVEIPFTDLRHKLVIIRKTEKTPAQYPRKAGKIQKNPLR</sequence>
<dbReference type="InterPro" id="IPR003682">
    <property type="entry name" value="rRNA_ssu_MeTfrase_G"/>
</dbReference>
<keyword evidence="5 6" id="KW-0949">S-adenosyl-L-methionine</keyword>
<gene>
    <name evidence="6 7" type="primary">rsmG</name>
    <name evidence="7" type="ORF">H9X83_09125</name>
</gene>
<dbReference type="HAMAP" id="MF_00074">
    <property type="entry name" value="16SrRNA_methyltr_G"/>
    <property type="match status" value="1"/>
</dbReference>
<comment type="function">
    <text evidence="6">Specifically methylates the N7 position of a guanine in 16S rRNA.</text>
</comment>
<proteinExistence type="inferred from homology"/>
<dbReference type="Pfam" id="PF02527">
    <property type="entry name" value="GidB"/>
    <property type="match status" value="1"/>
</dbReference>
<accession>A0ABS2G9Z7</accession>
<comment type="caution">
    <text evidence="7">The sequence shown here is derived from an EMBL/GenBank/DDBJ whole genome shotgun (WGS) entry which is preliminary data.</text>
</comment>
<dbReference type="SUPFAM" id="SSF53335">
    <property type="entry name" value="S-adenosyl-L-methionine-dependent methyltransferases"/>
    <property type="match status" value="1"/>
</dbReference>
<dbReference type="PANTHER" id="PTHR31760">
    <property type="entry name" value="S-ADENOSYL-L-METHIONINE-DEPENDENT METHYLTRANSFERASES SUPERFAMILY PROTEIN"/>
    <property type="match status" value="1"/>
</dbReference>
<evidence type="ECO:0000256" key="2">
    <source>
        <dbReference type="ARBA" id="ARBA00022552"/>
    </source>
</evidence>
<evidence type="ECO:0000313" key="8">
    <source>
        <dbReference type="Proteomes" id="UP000729290"/>
    </source>
</evidence>
<dbReference type="NCBIfam" id="TIGR00138">
    <property type="entry name" value="rsmG_gidB"/>
    <property type="match status" value="1"/>
</dbReference>
<evidence type="ECO:0000256" key="3">
    <source>
        <dbReference type="ARBA" id="ARBA00022603"/>
    </source>
</evidence>
<feature type="binding site" evidence="6">
    <location>
        <position position="148"/>
    </location>
    <ligand>
        <name>S-adenosyl-L-methionine</name>
        <dbReference type="ChEBI" id="CHEBI:59789"/>
    </ligand>
</feature>
<feature type="binding site" evidence="6">
    <location>
        <begin position="129"/>
        <end position="130"/>
    </location>
    <ligand>
        <name>S-adenosyl-L-methionine</name>
        <dbReference type="ChEBI" id="CHEBI:59789"/>
    </ligand>
</feature>
<protein>
    <recommendedName>
        <fullName evidence="6">Ribosomal RNA small subunit methyltransferase G</fullName>
        <ecNumber evidence="6">2.1.1.-</ecNumber>
    </recommendedName>
    <alternativeName>
        <fullName evidence="6">16S rRNA 7-methylguanosine methyltransferase</fullName>
        <shortName evidence="6">16S rRNA m7G methyltransferase</shortName>
    </alternativeName>
</protein>
<dbReference type="RefSeq" id="WP_205134067.1">
    <property type="nucleotide sequence ID" value="NZ_JACSNT010000012.1"/>
</dbReference>
<evidence type="ECO:0000256" key="1">
    <source>
        <dbReference type="ARBA" id="ARBA00022490"/>
    </source>
</evidence>
<name>A0ABS2G9Z7_9FIRM</name>
<keyword evidence="3 6" id="KW-0489">Methyltransferase</keyword>
<evidence type="ECO:0000256" key="4">
    <source>
        <dbReference type="ARBA" id="ARBA00022679"/>
    </source>
</evidence>
<dbReference type="EC" id="2.1.1.-" evidence="6"/>
<keyword evidence="1 6" id="KW-0963">Cytoplasm</keyword>
<dbReference type="InterPro" id="IPR029063">
    <property type="entry name" value="SAM-dependent_MTases_sf"/>
</dbReference>
<dbReference type="Proteomes" id="UP000729290">
    <property type="component" value="Unassembled WGS sequence"/>
</dbReference>
<comment type="similarity">
    <text evidence="6">Belongs to the methyltransferase superfamily. RNA methyltransferase RsmG family.</text>
</comment>
<evidence type="ECO:0000256" key="5">
    <source>
        <dbReference type="ARBA" id="ARBA00022691"/>
    </source>
</evidence>